<keyword evidence="3 6" id="KW-0285">Flavoprotein</keyword>
<keyword evidence="4 6" id="KW-0274">FAD</keyword>
<comment type="caution">
    <text evidence="10">The sequence shown here is derived from an EMBL/GenBank/DDBJ whole genome shotgun (WGS) entry which is preliminary data.</text>
</comment>
<dbReference type="InterPro" id="IPR006091">
    <property type="entry name" value="Acyl-CoA_Oxase/DH_mid-dom"/>
</dbReference>
<comment type="cofactor">
    <cofactor evidence="1 6">
        <name>FAD</name>
        <dbReference type="ChEBI" id="CHEBI:57692"/>
    </cofactor>
</comment>
<feature type="domain" description="Acyl-CoA oxidase/dehydrogenase middle" evidence="8">
    <location>
        <begin position="122"/>
        <end position="214"/>
    </location>
</feature>
<dbReference type="Gene3D" id="1.10.540.10">
    <property type="entry name" value="Acyl-CoA dehydrogenase/oxidase, N-terminal domain"/>
    <property type="match status" value="1"/>
</dbReference>
<dbReference type="GO" id="GO:0050660">
    <property type="term" value="F:flavin adenine dinucleotide binding"/>
    <property type="evidence" value="ECO:0007669"/>
    <property type="project" value="InterPro"/>
</dbReference>
<evidence type="ECO:0000256" key="4">
    <source>
        <dbReference type="ARBA" id="ARBA00022827"/>
    </source>
</evidence>
<name>A0A5A7MW45_9PROT</name>
<dbReference type="RefSeq" id="WP_150001930.1">
    <property type="nucleotide sequence ID" value="NZ_BKCM01000003.1"/>
</dbReference>
<sequence length="378" mass="41200">MDFALSDEQTMLKSGAERFIRESYAFEKRRELAASDDGFSRDHWRSFAELGWLALPFKEEDDGLGGSAVDVMLLMEQFGRGLVLEPYLSTILMAGGAISSMGSQSQRKRYLPAIMEGKSLAALAYVEPQGRYDLADINTKAEIDGKGWRLSGEKSVVLGGGSADVFVVLARTSGALRDERGLSCFVLERGMDGLTVRDYRTTDGNRAAELTFDAVALEPEALLGPEDGALPFINAVIDRATAAVCAEAVGIMDAAVEKTRAYLLQRKQFGQPLAAFQSLQHRLADMVIGLEQTRSLAYVANIRADGDDPVERARAVSAAKAEVARNGTFVVANAVQLHGGMGVSEELDIGTFFKRLHMINALFGDRIFHIRRHEDLVA</sequence>
<dbReference type="PANTHER" id="PTHR43884">
    <property type="entry name" value="ACYL-COA DEHYDROGENASE"/>
    <property type="match status" value="1"/>
</dbReference>
<comment type="similarity">
    <text evidence="2 6">Belongs to the acyl-CoA dehydrogenase family.</text>
</comment>
<evidence type="ECO:0000256" key="2">
    <source>
        <dbReference type="ARBA" id="ARBA00009347"/>
    </source>
</evidence>
<dbReference type="InterPro" id="IPR013786">
    <property type="entry name" value="AcylCoA_DH/ox_N"/>
</dbReference>
<evidence type="ECO:0000313" key="11">
    <source>
        <dbReference type="Proteomes" id="UP000325187"/>
    </source>
</evidence>
<evidence type="ECO:0000256" key="6">
    <source>
        <dbReference type="RuleBase" id="RU362125"/>
    </source>
</evidence>
<evidence type="ECO:0000313" key="10">
    <source>
        <dbReference type="EMBL" id="GER00253.1"/>
    </source>
</evidence>
<dbReference type="SUPFAM" id="SSF56645">
    <property type="entry name" value="Acyl-CoA dehydrogenase NM domain-like"/>
    <property type="match status" value="1"/>
</dbReference>
<dbReference type="AlphaFoldDB" id="A0A5A7MW45"/>
<evidence type="ECO:0000259" key="9">
    <source>
        <dbReference type="Pfam" id="PF02771"/>
    </source>
</evidence>
<evidence type="ECO:0000256" key="1">
    <source>
        <dbReference type="ARBA" id="ARBA00001974"/>
    </source>
</evidence>
<evidence type="ECO:0000259" key="7">
    <source>
        <dbReference type="Pfam" id="PF00441"/>
    </source>
</evidence>
<dbReference type="SUPFAM" id="SSF47203">
    <property type="entry name" value="Acyl-CoA dehydrogenase C-terminal domain-like"/>
    <property type="match status" value="1"/>
</dbReference>
<dbReference type="InterPro" id="IPR046373">
    <property type="entry name" value="Acyl-CoA_Oxase/DH_mid-dom_sf"/>
</dbReference>
<feature type="domain" description="Acyl-CoA dehydrogenase/oxidase N-terminal" evidence="9">
    <location>
        <begin position="6"/>
        <end position="118"/>
    </location>
</feature>
<accession>A0A5A7MW45</accession>
<dbReference type="InterPro" id="IPR009100">
    <property type="entry name" value="AcylCoA_DH/oxidase_NM_dom_sf"/>
</dbReference>
<dbReference type="Pfam" id="PF02770">
    <property type="entry name" value="Acyl-CoA_dh_M"/>
    <property type="match status" value="1"/>
</dbReference>
<dbReference type="Gene3D" id="2.40.110.10">
    <property type="entry name" value="Butyryl-CoA Dehydrogenase, subunit A, domain 2"/>
    <property type="match status" value="1"/>
</dbReference>
<dbReference type="Proteomes" id="UP000325187">
    <property type="component" value="Unassembled WGS sequence"/>
</dbReference>
<reference evidence="10 11" key="1">
    <citation type="submission" date="2019-09" db="EMBL/GenBank/DDBJ databases">
        <title>NBRP : Genome information of microbial organism related human and environment.</title>
        <authorList>
            <person name="Hattori M."/>
            <person name="Oshima K."/>
            <person name="Inaba H."/>
            <person name="Suda W."/>
            <person name="Sakamoto M."/>
            <person name="Iino T."/>
            <person name="Kitahara M."/>
            <person name="Oshida Y."/>
            <person name="Iida T."/>
            <person name="Kudo T."/>
            <person name="Itoh T."/>
            <person name="Ohkuma M."/>
        </authorList>
    </citation>
    <scope>NUCLEOTIDE SEQUENCE [LARGE SCALE GENOMIC DNA]</scope>
    <source>
        <strain evidence="10 11">Mie-1</strain>
    </source>
</reference>
<evidence type="ECO:0000256" key="3">
    <source>
        <dbReference type="ARBA" id="ARBA00022630"/>
    </source>
</evidence>
<organism evidence="10 11">
    <name type="scientific">Iodidimonas gelatinilytica</name>
    <dbReference type="NCBI Taxonomy" id="1236966"/>
    <lineage>
        <taxon>Bacteria</taxon>
        <taxon>Pseudomonadati</taxon>
        <taxon>Pseudomonadota</taxon>
        <taxon>Alphaproteobacteria</taxon>
        <taxon>Iodidimonadales</taxon>
        <taxon>Iodidimonadaceae</taxon>
        <taxon>Iodidimonas</taxon>
    </lineage>
</organism>
<dbReference type="PANTHER" id="PTHR43884:SF20">
    <property type="entry name" value="ACYL-COA DEHYDROGENASE FADE28"/>
    <property type="match status" value="1"/>
</dbReference>
<dbReference type="InterPro" id="IPR009075">
    <property type="entry name" value="AcylCo_DH/oxidase_C"/>
</dbReference>
<evidence type="ECO:0000259" key="8">
    <source>
        <dbReference type="Pfam" id="PF02770"/>
    </source>
</evidence>
<dbReference type="EMBL" id="BKCM01000003">
    <property type="protein sequence ID" value="GER00253.1"/>
    <property type="molecule type" value="Genomic_DNA"/>
</dbReference>
<dbReference type="InterPro" id="IPR037069">
    <property type="entry name" value="AcylCoA_DH/ox_N_sf"/>
</dbReference>
<dbReference type="CDD" id="cd00567">
    <property type="entry name" value="ACAD"/>
    <property type="match status" value="1"/>
</dbReference>
<proteinExistence type="inferred from homology"/>
<gene>
    <name evidence="10" type="ORF">JCM17845_08760</name>
</gene>
<dbReference type="InterPro" id="IPR036250">
    <property type="entry name" value="AcylCo_DH-like_C"/>
</dbReference>
<keyword evidence="5 6" id="KW-0560">Oxidoreductase</keyword>
<dbReference type="Pfam" id="PF00441">
    <property type="entry name" value="Acyl-CoA_dh_1"/>
    <property type="match status" value="1"/>
</dbReference>
<dbReference type="Pfam" id="PF02771">
    <property type="entry name" value="Acyl-CoA_dh_N"/>
    <property type="match status" value="1"/>
</dbReference>
<feature type="domain" description="Acyl-CoA dehydrogenase/oxidase C-terminal" evidence="7">
    <location>
        <begin position="237"/>
        <end position="362"/>
    </location>
</feature>
<dbReference type="Gene3D" id="1.20.140.10">
    <property type="entry name" value="Butyryl-CoA Dehydrogenase, subunit A, domain 3"/>
    <property type="match status" value="1"/>
</dbReference>
<protein>
    <submittedName>
        <fullName evidence="10">Acyl-CoA dehydrogenase</fullName>
    </submittedName>
</protein>
<dbReference type="GO" id="GO:0003995">
    <property type="term" value="F:acyl-CoA dehydrogenase activity"/>
    <property type="evidence" value="ECO:0007669"/>
    <property type="project" value="TreeGrafter"/>
</dbReference>
<keyword evidence="11" id="KW-1185">Reference proteome</keyword>
<evidence type="ECO:0000256" key="5">
    <source>
        <dbReference type="ARBA" id="ARBA00023002"/>
    </source>
</evidence>